<evidence type="ECO:0000259" key="1">
    <source>
        <dbReference type="PROSITE" id="PS51855"/>
    </source>
</evidence>
<gene>
    <name evidence="2" type="ORF">SDC9_160562</name>
</gene>
<dbReference type="EMBL" id="VSSQ01059729">
    <property type="protein sequence ID" value="MPN13241.1"/>
    <property type="molecule type" value="Genomic_DNA"/>
</dbReference>
<evidence type="ECO:0000313" key="2">
    <source>
        <dbReference type="EMBL" id="MPN13241.1"/>
    </source>
</evidence>
<dbReference type="Gene3D" id="3.40.50.1380">
    <property type="entry name" value="Methylglyoxal synthase-like domain"/>
    <property type="match status" value="1"/>
</dbReference>
<dbReference type="InterPro" id="IPR036914">
    <property type="entry name" value="MGS-like_dom_sf"/>
</dbReference>
<proteinExistence type="predicted"/>
<dbReference type="AlphaFoldDB" id="A0A645FFU8"/>
<feature type="domain" description="MGS-like" evidence="1">
    <location>
        <begin position="1"/>
        <end position="61"/>
    </location>
</feature>
<comment type="caution">
    <text evidence="2">The sequence shown here is derived from an EMBL/GenBank/DDBJ whole genome shotgun (WGS) entry which is preliminary data.</text>
</comment>
<protein>
    <recommendedName>
        <fullName evidence="1">MGS-like domain-containing protein</fullName>
    </recommendedName>
</protein>
<name>A0A645FFU8_9ZZZZ</name>
<dbReference type="PROSITE" id="PS51855">
    <property type="entry name" value="MGS"/>
    <property type="match status" value="1"/>
</dbReference>
<reference evidence="2" key="1">
    <citation type="submission" date="2019-08" db="EMBL/GenBank/DDBJ databases">
        <authorList>
            <person name="Kucharzyk K."/>
            <person name="Murdoch R.W."/>
            <person name="Higgins S."/>
            <person name="Loffler F."/>
        </authorList>
    </citation>
    <scope>NUCLEOTIDE SEQUENCE</scope>
</reference>
<organism evidence="2">
    <name type="scientific">bioreactor metagenome</name>
    <dbReference type="NCBI Taxonomy" id="1076179"/>
    <lineage>
        <taxon>unclassified sequences</taxon>
        <taxon>metagenomes</taxon>
        <taxon>ecological metagenomes</taxon>
    </lineage>
</organism>
<dbReference type="SUPFAM" id="SSF52335">
    <property type="entry name" value="Methylglyoxal synthase-like"/>
    <property type="match status" value="1"/>
</dbReference>
<sequence length="61" mass="6917">MIINTPTKGKISSREGFLLRRTAMEYNLPCITSLDTVSAIIKALSSFDEKDEVEIYSLDQY</sequence>
<dbReference type="InterPro" id="IPR011607">
    <property type="entry name" value="MGS-like_dom"/>
</dbReference>
<accession>A0A645FFU8</accession>